<keyword evidence="5" id="KW-0175">Coiled coil</keyword>
<comment type="function">
    <text evidence="3 4">Co-chaperone involved in the maturation of iron-sulfur cluster-containing proteins. Seems to help targeting proteins to be folded toward HscA.</text>
</comment>
<dbReference type="AlphaFoldDB" id="A0A656HD21"/>
<evidence type="ECO:0000256" key="3">
    <source>
        <dbReference type="ARBA" id="ARBA00025596"/>
    </source>
</evidence>
<gene>
    <name evidence="4" type="primary">hscB</name>
    <name evidence="7" type="ORF">Thini_1266</name>
</gene>
<name>A0A656HD21_THINJ</name>
<dbReference type="InterPro" id="IPR009073">
    <property type="entry name" value="HscB_oligo_C"/>
</dbReference>
<comment type="subunit">
    <text evidence="4">Interacts with HscA and stimulates its ATPase activity.</text>
</comment>
<protein>
    <recommendedName>
        <fullName evidence="4">Co-chaperone protein HscB homolog</fullName>
    </recommendedName>
</protein>
<evidence type="ECO:0000256" key="5">
    <source>
        <dbReference type="SAM" id="Coils"/>
    </source>
</evidence>
<evidence type="ECO:0000259" key="6">
    <source>
        <dbReference type="PROSITE" id="PS50076"/>
    </source>
</evidence>
<dbReference type="GO" id="GO:0044571">
    <property type="term" value="P:[2Fe-2S] cluster assembly"/>
    <property type="evidence" value="ECO:0007669"/>
    <property type="project" value="InterPro"/>
</dbReference>
<dbReference type="SMART" id="SM00271">
    <property type="entry name" value="DnaJ"/>
    <property type="match status" value="1"/>
</dbReference>
<dbReference type="Pfam" id="PF07743">
    <property type="entry name" value="HSCB_C"/>
    <property type="match status" value="1"/>
</dbReference>
<dbReference type="SUPFAM" id="SSF46565">
    <property type="entry name" value="Chaperone J-domain"/>
    <property type="match status" value="1"/>
</dbReference>
<dbReference type="RefSeq" id="WP_002707832.1">
    <property type="nucleotide sequence ID" value="NZ_JH651384.1"/>
</dbReference>
<evidence type="ECO:0000256" key="2">
    <source>
        <dbReference type="ARBA" id="ARBA00023186"/>
    </source>
</evidence>
<dbReference type="PANTHER" id="PTHR14021">
    <property type="entry name" value="IRON-SULFUR CLUSTER CO-CHAPERONE PROTEIN HSCB"/>
    <property type="match status" value="1"/>
</dbReference>
<keyword evidence="2 4" id="KW-0143">Chaperone</keyword>
<dbReference type="CDD" id="cd06257">
    <property type="entry name" value="DnaJ"/>
    <property type="match status" value="1"/>
</dbReference>
<dbReference type="SUPFAM" id="SSF47144">
    <property type="entry name" value="HSC20 (HSCB), C-terminal oligomerisation domain"/>
    <property type="match status" value="1"/>
</dbReference>
<evidence type="ECO:0000313" key="8">
    <source>
        <dbReference type="Proteomes" id="UP000005317"/>
    </source>
</evidence>
<dbReference type="InterPro" id="IPR001623">
    <property type="entry name" value="DnaJ_domain"/>
</dbReference>
<proteinExistence type="inferred from homology"/>
<feature type="coiled-coil region" evidence="5">
    <location>
        <begin position="152"/>
        <end position="179"/>
    </location>
</feature>
<evidence type="ECO:0000256" key="1">
    <source>
        <dbReference type="ARBA" id="ARBA00010476"/>
    </source>
</evidence>
<dbReference type="HAMAP" id="MF_00682">
    <property type="entry name" value="HscB"/>
    <property type="match status" value="1"/>
</dbReference>
<accession>A0A656HD21</accession>
<dbReference type="NCBIfam" id="TIGR00714">
    <property type="entry name" value="hscB"/>
    <property type="match status" value="1"/>
</dbReference>
<comment type="similarity">
    <text evidence="1 4">Belongs to the HscB family.</text>
</comment>
<dbReference type="Gene3D" id="1.20.1280.20">
    <property type="entry name" value="HscB, C-terminal domain"/>
    <property type="match status" value="1"/>
</dbReference>
<evidence type="ECO:0000313" key="7">
    <source>
        <dbReference type="EMBL" id="EIJ33884.1"/>
    </source>
</evidence>
<dbReference type="InterPro" id="IPR036869">
    <property type="entry name" value="J_dom_sf"/>
</dbReference>
<dbReference type="GO" id="GO:0051259">
    <property type="term" value="P:protein complex oligomerization"/>
    <property type="evidence" value="ECO:0007669"/>
    <property type="project" value="InterPro"/>
</dbReference>
<dbReference type="Gene3D" id="1.10.287.110">
    <property type="entry name" value="DnaJ domain"/>
    <property type="match status" value="1"/>
</dbReference>
<feature type="domain" description="J" evidence="6">
    <location>
        <begin position="9"/>
        <end position="81"/>
    </location>
</feature>
<dbReference type="EMBL" id="JH651384">
    <property type="protein sequence ID" value="EIJ33884.1"/>
    <property type="molecule type" value="Genomic_DNA"/>
</dbReference>
<evidence type="ECO:0000256" key="4">
    <source>
        <dbReference type="HAMAP-Rule" id="MF_00682"/>
    </source>
</evidence>
<dbReference type="InterPro" id="IPR036386">
    <property type="entry name" value="HscB_C_sf"/>
</dbReference>
<dbReference type="GO" id="GO:1990230">
    <property type="term" value="C:iron-sulfur cluster transfer complex"/>
    <property type="evidence" value="ECO:0007669"/>
    <property type="project" value="TreeGrafter"/>
</dbReference>
<dbReference type="PANTHER" id="PTHR14021:SF15">
    <property type="entry name" value="IRON-SULFUR CLUSTER CO-CHAPERONE PROTEIN HSCB"/>
    <property type="match status" value="1"/>
</dbReference>
<sequence length="180" mass="20835">MMLQDLKRDYFELFGLPRQFGVDDGALTRRFRELQSQYHPDRFASGSDQERRLAVQITAFLNEAYATLRQPRLRARYLLTLAGVEINDERDITSDPAFLMQQMEIREALEDAEQAADPFAALDAVGADIRHTIGELEAGFAAAWVAENYPVAKDTMLKMRFYERLLEDLRQREERLEDSL</sequence>
<organism evidence="7 8">
    <name type="scientific">Thiothrix nivea (strain ATCC 35100 / DSM 5205 / JP2)</name>
    <dbReference type="NCBI Taxonomy" id="870187"/>
    <lineage>
        <taxon>Bacteria</taxon>
        <taxon>Pseudomonadati</taxon>
        <taxon>Pseudomonadota</taxon>
        <taxon>Gammaproteobacteria</taxon>
        <taxon>Thiotrichales</taxon>
        <taxon>Thiotrichaceae</taxon>
        <taxon>Thiothrix</taxon>
    </lineage>
</organism>
<dbReference type="GO" id="GO:0006457">
    <property type="term" value="P:protein folding"/>
    <property type="evidence" value="ECO:0007669"/>
    <property type="project" value="UniProtKB-UniRule"/>
</dbReference>
<dbReference type="PROSITE" id="PS50076">
    <property type="entry name" value="DNAJ_2"/>
    <property type="match status" value="1"/>
</dbReference>
<reference evidence="8" key="1">
    <citation type="journal article" date="2011" name="Stand. Genomic Sci.">
        <title>Genome sequence of the filamentous, gliding Thiothrix nivea neotype strain (JP2(T)).</title>
        <authorList>
            <person name="Lapidus A."/>
            <person name="Nolan M."/>
            <person name="Lucas S."/>
            <person name="Glavina Del Rio T."/>
            <person name="Tice H."/>
            <person name="Cheng J.F."/>
            <person name="Tapia R."/>
            <person name="Han C."/>
            <person name="Goodwin L."/>
            <person name="Pitluck S."/>
            <person name="Liolios K."/>
            <person name="Pagani I."/>
            <person name="Ivanova N."/>
            <person name="Huntemann M."/>
            <person name="Mavromatis K."/>
            <person name="Mikhailova N."/>
            <person name="Pati A."/>
            <person name="Chen A."/>
            <person name="Palaniappan K."/>
            <person name="Land M."/>
            <person name="Brambilla E.M."/>
            <person name="Rohde M."/>
            <person name="Abt B."/>
            <person name="Verbarg S."/>
            <person name="Goker M."/>
            <person name="Bristow J."/>
            <person name="Eisen J.A."/>
            <person name="Markowitz V."/>
            <person name="Hugenholtz P."/>
            <person name="Kyrpides N.C."/>
            <person name="Klenk H.P."/>
            <person name="Woyke T."/>
        </authorList>
    </citation>
    <scope>NUCLEOTIDE SEQUENCE [LARGE SCALE GENOMIC DNA]</scope>
    <source>
        <strain evidence="8">ATCC 35100 / DSM 5205 / JP2</strain>
    </source>
</reference>
<dbReference type="GO" id="GO:0051087">
    <property type="term" value="F:protein-folding chaperone binding"/>
    <property type="evidence" value="ECO:0007669"/>
    <property type="project" value="InterPro"/>
</dbReference>
<keyword evidence="8" id="KW-1185">Reference proteome</keyword>
<dbReference type="GO" id="GO:0001671">
    <property type="term" value="F:ATPase activator activity"/>
    <property type="evidence" value="ECO:0007669"/>
    <property type="project" value="InterPro"/>
</dbReference>
<dbReference type="InterPro" id="IPR004640">
    <property type="entry name" value="HscB"/>
</dbReference>
<dbReference type="Proteomes" id="UP000005317">
    <property type="component" value="Unassembled WGS sequence"/>
</dbReference>